<gene>
    <name evidence="8" type="ORF">F7D59_11005</name>
</gene>
<reference evidence="9" key="1">
    <citation type="submission" date="2019-09" db="EMBL/GenBank/DDBJ databases">
        <title>Distinct polysaccharide growth profiles of human intestinal Prevotella copri isolates.</title>
        <authorList>
            <person name="Fehlner-Peach H."/>
            <person name="Magnabosco C."/>
            <person name="Raghavan V."/>
            <person name="Scher J.U."/>
            <person name="Tett A."/>
            <person name="Cox L.M."/>
            <person name="Gottsegen C."/>
            <person name="Watters A."/>
            <person name="Wiltshire- Gordon J.D."/>
            <person name="Segata N."/>
            <person name="Bonneau R."/>
            <person name="Littman D.R."/>
        </authorList>
    </citation>
    <scope>NUCLEOTIDE SEQUENCE [LARGE SCALE GENOMIC DNA]</scope>
    <source>
        <strain evidence="9">iP54</strain>
    </source>
</reference>
<feature type="domain" description="Sulfatase N-terminal" evidence="7">
    <location>
        <begin position="236"/>
        <end position="541"/>
    </location>
</feature>
<dbReference type="InterPro" id="IPR000917">
    <property type="entry name" value="Sulfatase_N"/>
</dbReference>
<dbReference type="RefSeq" id="WP_153113049.1">
    <property type="nucleotide sequence ID" value="NZ_VZAS01000066.1"/>
</dbReference>
<dbReference type="InterPro" id="IPR040423">
    <property type="entry name" value="PEA_transferase"/>
</dbReference>
<comment type="caution">
    <text evidence="8">The sequence shown here is derived from an EMBL/GenBank/DDBJ whole genome shotgun (WGS) entry which is preliminary data.</text>
</comment>
<evidence type="ECO:0000256" key="4">
    <source>
        <dbReference type="ARBA" id="ARBA00022692"/>
    </source>
</evidence>
<keyword evidence="6" id="KW-0472">Membrane</keyword>
<organism evidence="8 9">
    <name type="scientific">Segatella copri</name>
    <dbReference type="NCBI Taxonomy" id="165179"/>
    <lineage>
        <taxon>Bacteria</taxon>
        <taxon>Pseudomonadati</taxon>
        <taxon>Bacteroidota</taxon>
        <taxon>Bacteroidia</taxon>
        <taxon>Bacteroidales</taxon>
        <taxon>Prevotellaceae</taxon>
        <taxon>Segatella</taxon>
    </lineage>
</organism>
<proteinExistence type="predicted"/>
<dbReference type="InterPro" id="IPR017850">
    <property type="entry name" value="Alkaline_phosphatase_core_sf"/>
</dbReference>
<evidence type="ECO:0000313" key="9">
    <source>
        <dbReference type="Proteomes" id="UP000420635"/>
    </source>
</evidence>
<dbReference type="PANTHER" id="PTHR30443">
    <property type="entry name" value="INNER MEMBRANE PROTEIN"/>
    <property type="match status" value="1"/>
</dbReference>
<keyword evidence="2" id="KW-1003">Cell membrane</keyword>
<dbReference type="SUPFAM" id="SSF53649">
    <property type="entry name" value="Alkaline phosphatase-like"/>
    <property type="match status" value="1"/>
</dbReference>
<sequence length="580" mass="66025">MNSFTDIYNKVVLPKYNKVSSGAFLYGYAVVALLLPNIALCYTECLAPWACGANVLLPLALYMWFFSLTRCPGKMIWWAFLFVFFAAFQLVLLYLFGTGVIAVDMFLNLVTTNPGEVKELLGNLLPAVVGVFVVYLPLLVLAIVNISKKGMIVVQLQHRVRRWALEIAAVGLFCLLACYVAVDDYRLRNQLYPVNVCYNLYLAFERDAASENYREASRNFRFDARSEHDAEAPEVYVMVVGETARAHNFSLYGYPRDTNPLLSKTPGIIAFPDATTQSNTTHKSVPMLLSAASAEDFERLFHEKGILAAFREAGFHTVFISNQLPNHSFIDFLGEQADEHYFLKEGASAKDNHYDSDLLQKLDGILPAAAASSSKQYRYRKLFVVLHTYGSHFNYQERYPRNFAFFKPDSKSEAKPENRRDLLNAYDNTIRYTDYILHGIVERLQKWEKTQAKTDGVYSQPTSAMLYTSDHGENIFDDDRRLFLHAAPKASDYELHVPFIIWTSDGYGKQYPGILKTLSGHRTQQVQTSLSAFHTMLGIGGILTRYRQDEYSVASEKYHPVKLFYLDDHDKAIPQENAKY</sequence>
<evidence type="ECO:0000256" key="3">
    <source>
        <dbReference type="ARBA" id="ARBA00022679"/>
    </source>
</evidence>
<dbReference type="GO" id="GO:0009244">
    <property type="term" value="P:lipopolysaccharide core region biosynthetic process"/>
    <property type="evidence" value="ECO:0007669"/>
    <property type="project" value="TreeGrafter"/>
</dbReference>
<evidence type="ECO:0000256" key="6">
    <source>
        <dbReference type="ARBA" id="ARBA00023136"/>
    </source>
</evidence>
<accession>A0A646HGL0</accession>
<comment type="subcellular location">
    <subcellularLocation>
        <location evidence="1">Cell membrane</location>
        <topology evidence="1">Multi-pass membrane protein</topology>
    </subcellularLocation>
</comment>
<dbReference type="Proteomes" id="UP000420635">
    <property type="component" value="Unassembled WGS sequence"/>
</dbReference>
<dbReference type="CDD" id="cd16017">
    <property type="entry name" value="LptA"/>
    <property type="match status" value="1"/>
</dbReference>
<keyword evidence="4" id="KW-0812">Transmembrane</keyword>
<name>A0A646HGL0_9BACT</name>
<dbReference type="GO" id="GO:0016776">
    <property type="term" value="F:phosphotransferase activity, phosphate group as acceptor"/>
    <property type="evidence" value="ECO:0007669"/>
    <property type="project" value="TreeGrafter"/>
</dbReference>
<dbReference type="EMBL" id="VZBQ01000120">
    <property type="protein sequence ID" value="MQN90356.1"/>
    <property type="molecule type" value="Genomic_DNA"/>
</dbReference>
<evidence type="ECO:0000256" key="2">
    <source>
        <dbReference type="ARBA" id="ARBA00022475"/>
    </source>
</evidence>
<dbReference type="AlphaFoldDB" id="A0A646HGL0"/>
<evidence type="ECO:0000313" key="8">
    <source>
        <dbReference type="EMBL" id="MQN90356.1"/>
    </source>
</evidence>
<dbReference type="InterPro" id="IPR058130">
    <property type="entry name" value="PEA_transf_C"/>
</dbReference>
<keyword evidence="5" id="KW-1133">Transmembrane helix</keyword>
<keyword evidence="3 8" id="KW-0808">Transferase</keyword>
<dbReference type="PANTHER" id="PTHR30443:SF0">
    <property type="entry name" value="PHOSPHOETHANOLAMINE TRANSFERASE EPTA"/>
    <property type="match status" value="1"/>
</dbReference>
<evidence type="ECO:0000256" key="5">
    <source>
        <dbReference type="ARBA" id="ARBA00022989"/>
    </source>
</evidence>
<dbReference type="GO" id="GO:0005886">
    <property type="term" value="C:plasma membrane"/>
    <property type="evidence" value="ECO:0007669"/>
    <property type="project" value="UniProtKB-SubCell"/>
</dbReference>
<protein>
    <submittedName>
        <fullName evidence="8">Lipid A phosphoethanolamine transferase</fullName>
    </submittedName>
</protein>
<evidence type="ECO:0000259" key="7">
    <source>
        <dbReference type="Pfam" id="PF00884"/>
    </source>
</evidence>
<dbReference type="Pfam" id="PF00884">
    <property type="entry name" value="Sulfatase"/>
    <property type="match status" value="1"/>
</dbReference>
<dbReference type="Gene3D" id="3.40.720.10">
    <property type="entry name" value="Alkaline Phosphatase, subunit A"/>
    <property type="match status" value="1"/>
</dbReference>
<evidence type="ECO:0000256" key="1">
    <source>
        <dbReference type="ARBA" id="ARBA00004651"/>
    </source>
</evidence>